<evidence type="ECO:0000259" key="20">
    <source>
        <dbReference type="Pfam" id="PF12804"/>
    </source>
</evidence>
<evidence type="ECO:0000256" key="2">
    <source>
        <dbReference type="ARBA" id="ARBA00007707"/>
    </source>
</evidence>
<dbReference type="GO" id="GO:0005737">
    <property type="term" value="C:cytoplasm"/>
    <property type="evidence" value="ECO:0007669"/>
    <property type="project" value="UniProtKB-SubCell"/>
</dbReference>
<dbReference type="GO" id="GO:0016020">
    <property type="term" value="C:membrane"/>
    <property type="evidence" value="ECO:0007669"/>
    <property type="project" value="GOC"/>
</dbReference>
<evidence type="ECO:0000256" key="5">
    <source>
        <dbReference type="ARBA" id="ARBA00022679"/>
    </source>
</evidence>
<dbReference type="HAMAP" id="MF_01631">
    <property type="entry name" value="GlmU"/>
    <property type="match status" value="1"/>
</dbReference>
<comment type="similarity">
    <text evidence="3 18">In the N-terminal section; belongs to the N-acetylglucosamine-1-phosphate uridyltransferase family.</text>
</comment>
<dbReference type="InterPro" id="IPR001451">
    <property type="entry name" value="Hexapep"/>
</dbReference>
<feature type="binding site" evidence="18">
    <location>
        <position position="373"/>
    </location>
    <ligand>
        <name>UDP-N-acetyl-alpha-D-glucosamine</name>
        <dbReference type="ChEBI" id="CHEBI:57705"/>
    </ligand>
</feature>
<dbReference type="SUPFAM" id="SSF53448">
    <property type="entry name" value="Nucleotide-diphospho-sugar transferases"/>
    <property type="match status" value="1"/>
</dbReference>
<dbReference type="KEGG" id="sgrg:L0C25_05690"/>
<comment type="subcellular location">
    <subcellularLocation>
        <location evidence="1 18">Cytoplasm</location>
    </subcellularLocation>
</comment>
<evidence type="ECO:0000256" key="18">
    <source>
        <dbReference type="HAMAP-Rule" id="MF_01631"/>
    </source>
</evidence>
<keyword evidence="4 18" id="KW-0963">Cytoplasm</keyword>
<evidence type="ECO:0000256" key="10">
    <source>
        <dbReference type="ARBA" id="ARBA00022960"/>
    </source>
</evidence>
<evidence type="ECO:0000256" key="8">
    <source>
        <dbReference type="ARBA" id="ARBA00022737"/>
    </source>
</evidence>
<organism evidence="21 22">
    <name type="scientific">Solicola gregarius</name>
    <dbReference type="NCBI Taxonomy" id="2908642"/>
    <lineage>
        <taxon>Bacteria</taxon>
        <taxon>Bacillati</taxon>
        <taxon>Actinomycetota</taxon>
        <taxon>Actinomycetes</taxon>
        <taxon>Propionibacteriales</taxon>
        <taxon>Nocardioidaceae</taxon>
        <taxon>Solicola</taxon>
    </lineage>
</organism>
<feature type="region of interest" description="Linker" evidence="18">
    <location>
        <begin position="238"/>
        <end position="258"/>
    </location>
</feature>
<dbReference type="AlphaFoldDB" id="A0AA46TJS5"/>
<dbReference type="InterPro" id="IPR029044">
    <property type="entry name" value="Nucleotide-diphossugar_trans"/>
</dbReference>
<dbReference type="Proteomes" id="UP001164390">
    <property type="component" value="Chromosome"/>
</dbReference>
<evidence type="ECO:0000256" key="9">
    <source>
        <dbReference type="ARBA" id="ARBA00022842"/>
    </source>
</evidence>
<feature type="binding site" evidence="18">
    <location>
        <position position="412"/>
    </location>
    <ligand>
        <name>acetyl-CoA</name>
        <dbReference type="ChEBI" id="CHEBI:57288"/>
    </ligand>
</feature>
<keyword evidence="7 18" id="KW-0479">Metal-binding</keyword>
<feature type="binding site" evidence="18">
    <location>
        <position position="79"/>
    </location>
    <ligand>
        <name>UDP-N-acetyl-alpha-D-glucosamine</name>
        <dbReference type="ChEBI" id="CHEBI:57705"/>
    </ligand>
</feature>
<gene>
    <name evidence="18 21" type="primary">glmU</name>
    <name evidence="21" type="ORF">L0C25_05690</name>
</gene>
<feature type="binding site" evidence="18">
    <location>
        <begin position="12"/>
        <end position="15"/>
    </location>
    <ligand>
        <name>UDP-N-acetyl-alpha-D-glucosamine</name>
        <dbReference type="ChEBI" id="CHEBI:57705"/>
    </ligand>
</feature>
<feature type="active site" description="Proton acceptor" evidence="18">
    <location>
        <position position="370"/>
    </location>
</feature>
<feature type="binding site" evidence="18">
    <location>
        <position position="162"/>
    </location>
    <ligand>
        <name>UDP-N-acetyl-alpha-D-glucosamine</name>
        <dbReference type="ChEBI" id="CHEBI:57705"/>
    </ligand>
</feature>
<reference evidence="21" key="1">
    <citation type="submission" date="2022-01" db="EMBL/GenBank/DDBJ databases">
        <title>Nocardioidaceae gen. sp. A5X3R13.</title>
        <authorList>
            <person name="Lopez Marin M.A."/>
            <person name="Uhlik O."/>
        </authorList>
    </citation>
    <scope>NUCLEOTIDE SEQUENCE</scope>
    <source>
        <strain evidence="21">A5X3R13</strain>
    </source>
</reference>
<evidence type="ECO:0000256" key="6">
    <source>
        <dbReference type="ARBA" id="ARBA00022695"/>
    </source>
</evidence>
<feature type="binding site" evidence="18">
    <location>
        <position position="177"/>
    </location>
    <ligand>
        <name>UDP-N-acetyl-alpha-D-glucosamine</name>
        <dbReference type="ChEBI" id="CHEBI:57705"/>
    </ligand>
</feature>
<comment type="catalytic activity">
    <reaction evidence="16 18">
        <text>N-acetyl-alpha-D-glucosamine 1-phosphate + UTP + H(+) = UDP-N-acetyl-alpha-D-glucosamine + diphosphate</text>
        <dbReference type="Rhea" id="RHEA:13509"/>
        <dbReference type="ChEBI" id="CHEBI:15378"/>
        <dbReference type="ChEBI" id="CHEBI:33019"/>
        <dbReference type="ChEBI" id="CHEBI:46398"/>
        <dbReference type="ChEBI" id="CHEBI:57705"/>
        <dbReference type="ChEBI" id="CHEBI:57776"/>
        <dbReference type="EC" id="2.7.7.23"/>
    </reaction>
</comment>
<evidence type="ECO:0000256" key="16">
    <source>
        <dbReference type="ARBA" id="ARBA00048493"/>
    </source>
</evidence>
<dbReference type="GO" id="GO:0071555">
    <property type="term" value="P:cell wall organization"/>
    <property type="evidence" value="ECO:0007669"/>
    <property type="project" value="UniProtKB-KW"/>
</dbReference>
<dbReference type="GO" id="GO:0019134">
    <property type="term" value="F:glucosamine-1-phosphate N-acetyltransferase activity"/>
    <property type="evidence" value="ECO:0007669"/>
    <property type="project" value="UniProtKB-UniRule"/>
</dbReference>
<feature type="binding site" evidence="18">
    <location>
        <position position="26"/>
    </location>
    <ligand>
        <name>UDP-N-acetyl-alpha-D-glucosamine</name>
        <dbReference type="ChEBI" id="CHEBI:57705"/>
    </ligand>
</feature>
<feature type="region of interest" description="N-acetyltransferase" evidence="18">
    <location>
        <begin position="259"/>
        <end position="492"/>
    </location>
</feature>
<evidence type="ECO:0000313" key="21">
    <source>
        <dbReference type="EMBL" id="UYM06565.1"/>
    </source>
</evidence>
<keyword evidence="22" id="KW-1185">Reference proteome</keyword>
<dbReference type="EC" id="2.7.7.23" evidence="18"/>
<evidence type="ECO:0000313" key="22">
    <source>
        <dbReference type="Proteomes" id="UP001164390"/>
    </source>
</evidence>
<dbReference type="GO" id="GO:0009245">
    <property type="term" value="P:lipid A biosynthetic process"/>
    <property type="evidence" value="ECO:0007669"/>
    <property type="project" value="UniProtKB-UniRule"/>
</dbReference>
<dbReference type="CDD" id="cd02540">
    <property type="entry name" value="GT2_GlmU_N_bac"/>
    <property type="match status" value="1"/>
</dbReference>
<dbReference type="NCBIfam" id="NF010932">
    <property type="entry name" value="PRK14352.1"/>
    <property type="match status" value="1"/>
</dbReference>
<evidence type="ECO:0000256" key="4">
    <source>
        <dbReference type="ARBA" id="ARBA00022490"/>
    </source>
</evidence>
<feature type="binding site" evidence="18">
    <location>
        <position position="384"/>
    </location>
    <ligand>
        <name>UDP-N-acetyl-alpha-D-glucosamine</name>
        <dbReference type="ChEBI" id="CHEBI:57705"/>
    </ligand>
</feature>
<keyword evidence="5 18" id="KW-0808">Transferase</keyword>
<keyword evidence="12 18" id="KW-0511">Multifunctional enzyme</keyword>
<dbReference type="CDD" id="cd03353">
    <property type="entry name" value="LbH_GlmU_C"/>
    <property type="match status" value="1"/>
</dbReference>
<evidence type="ECO:0000256" key="14">
    <source>
        <dbReference type="ARBA" id="ARBA00023316"/>
    </source>
</evidence>
<dbReference type="RefSeq" id="WP_271635473.1">
    <property type="nucleotide sequence ID" value="NZ_CP094970.1"/>
</dbReference>
<keyword evidence="13 18" id="KW-0012">Acyltransferase</keyword>
<evidence type="ECO:0000256" key="15">
    <source>
        <dbReference type="ARBA" id="ARBA00048247"/>
    </source>
</evidence>
<dbReference type="InterPro" id="IPR050065">
    <property type="entry name" value="GlmU-like"/>
</dbReference>
<comment type="catalytic activity">
    <reaction evidence="15 18">
        <text>alpha-D-glucosamine 1-phosphate + acetyl-CoA = N-acetyl-alpha-D-glucosamine 1-phosphate + CoA + H(+)</text>
        <dbReference type="Rhea" id="RHEA:13725"/>
        <dbReference type="ChEBI" id="CHEBI:15378"/>
        <dbReference type="ChEBI" id="CHEBI:57287"/>
        <dbReference type="ChEBI" id="CHEBI:57288"/>
        <dbReference type="ChEBI" id="CHEBI:57776"/>
        <dbReference type="ChEBI" id="CHEBI:58516"/>
        <dbReference type="EC" id="2.3.1.157"/>
    </reaction>
</comment>
<dbReference type="PANTHER" id="PTHR43584">
    <property type="entry name" value="NUCLEOTIDYL TRANSFERASE"/>
    <property type="match status" value="1"/>
</dbReference>
<feature type="domain" description="MobA-like NTP transferase" evidence="20">
    <location>
        <begin position="9"/>
        <end position="146"/>
    </location>
</feature>
<dbReference type="GO" id="GO:0006048">
    <property type="term" value="P:UDP-N-acetylglucosamine biosynthetic process"/>
    <property type="evidence" value="ECO:0007669"/>
    <property type="project" value="InterPro"/>
</dbReference>
<feature type="region of interest" description="Disordered" evidence="19">
    <location>
        <begin position="470"/>
        <end position="492"/>
    </location>
</feature>
<comment type="subunit">
    <text evidence="18">Homotrimer.</text>
</comment>
<feature type="binding site" evidence="18">
    <location>
        <position position="110"/>
    </location>
    <ligand>
        <name>Mg(2+)</name>
        <dbReference type="ChEBI" id="CHEBI:18420"/>
    </ligand>
</feature>
<feature type="binding site" evidence="18">
    <location>
        <begin position="393"/>
        <end position="394"/>
    </location>
    <ligand>
        <name>acetyl-CoA</name>
        <dbReference type="ChEBI" id="CHEBI:57288"/>
    </ligand>
</feature>
<evidence type="ECO:0000256" key="7">
    <source>
        <dbReference type="ARBA" id="ARBA00022723"/>
    </source>
</evidence>
<keyword evidence="6 18" id="KW-0548">Nucleotidyltransferase</keyword>
<feature type="binding site" evidence="18">
    <location>
        <begin position="84"/>
        <end position="85"/>
    </location>
    <ligand>
        <name>UDP-N-acetyl-alpha-D-glucosamine</name>
        <dbReference type="ChEBI" id="CHEBI:57705"/>
    </ligand>
</feature>
<dbReference type="Pfam" id="PF12804">
    <property type="entry name" value="NTP_transf_3"/>
    <property type="match status" value="1"/>
</dbReference>
<dbReference type="GO" id="GO:0000287">
    <property type="term" value="F:magnesium ion binding"/>
    <property type="evidence" value="ECO:0007669"/>
    <property type="project" value="UniProtKB-UniRule"/>
</dbReference>
<dbReference type="InterPro" id="IPR025877">
    <property type="entry name" value="MobA-like_NTP_Trfase"/>
</dbReference>
<dbReference type="EMBL" id="CP094970">
    <property type="protein sequence ID" value="UYM06565.1"/>
    <property type="molecule type" value="Genomic_DNA"/>
</dbReference>
<dbReference type="InterPro" id="IPR038009">
    <property type="entry name" value="GlmU_C_LbH"/>
</dbReference>
<protein>
    <recommendedName>
        <fullName evidence="18">Bifunctional protein GlmU</fullName>
    </recommendedName>
    <domain>
        <recommendedName>
            <fullName evidence="18">UDP-N-acetylglucosamine pyrophosphorylase</fullName>
            <ecNumber evidence="18">2.7.7.23</ecNumber>
        </recommendedName>
        <alternativeName>
            <fullName evidence="18">N-acetylglucosamine-1-phosphate uridyltransferase</fullName>
        </alternativeName>
    </domain>
    <domain>
        <recommendedName>
            <fullName evidence="18">Glucosamine-1-phosphate N-acetyltransferase</fullName>
            <ecNumber evidence="18">2.3.1.157</ecNumber>
        </recommendedName>
    </domain>
</protein>
<dbReference type="GO" id="GO:0003977">
    <property type="term" value="F:UDP-N-acetylglucosamine diphosphorylase activity"/>
    <property type="evidence" value="ECO:0007669"/>
    <property type="project" value="UniProtKB-UniRule"/>
</dbReference>
<comment type="cofactor">
    <cofactor evidence="18">
        <name>Mg(2+)</name>
        <dbReference type="ChEBI" id="CHEBI:18420"/>
    </cofactor>
    <text evidence="18">Binds 1 Mg(2+) ion per subunit.</text>
</comment>
<keyword evidence="8 18" id="KW-0677">Repeat</keyword>
<feature type="binding site" evidence="18">
    <location>
        <position position="358"/>
    </location>
    <ligand>
        <name>UDP-N-acetyl-alpha-D-glucosamine</name>
        <dbReference type="ChEBI" id="CHEBI:57705"/>
    </ligand>
</feature>
<comment type="caution">
    <text evidence="18">Lacks conserved residue(s) required for the propagation of feature annotation.</text>
</comment>
<dbReference type="PANTHER" id="PTHR43584:SF3">
    <property type="entry name" value="BIFUNCTIONAL PROTEIN GLMU"/>
    <property type="match status" value="1"/>
</dbReference>
<comment type="pathway">
    <text evidence="18">Nucleotide-sugar biosynthesis; UDP-N-acetyl-alpha-D-glucosamine biosynthesis; UDP-N-acetyl-alpha-D-glucosamine from N-acetyl-alpha-D-glucosamine 1-phosphate: step 1/1.</text>
</comment>
<name>A0AA46TJS5_9ACTN</name>
<comment type="pathway">
    <text evidence="18">Bacterial outer membrane biogenesis; LPS lipid A biosynthesis.</text>
</comment>
<keyword evidence="11 18" id="KW-0573">Peptidoglycan synthesis</keyword>
<dbReference type="EC" id="2.3.1.157" evidence="18"/>
<dbReference type="GO" id="GO:0000902">
    <property type="term" value="P:cell morphogenesis"/>
    <property type="evidence" value="ECO:0007669"/>
    <property type="project" value="UniProtKB-UniRule"/>
</dbReference>
<keyword evidence="14 18" id="KW-0961">Cell wall biogenesis/degradation</keyword>
<keyword evidence="9 18" id="KW-0460">Magnesium</keyword>
<feature type="binding site" evidence="18">
    <location>
        <position position="430"/>
    </location>
    <ligand>
        <name>acetyl-CoA</name>
        <dbReference type="ChEBI" id="CHEBI:57288"/>
    </ligand>
</feature>
<feature type="region of interest" description="Pyrophosphorylase" evidence="18">
    <location>
        <begin position="1"/>
        <end position="237"/>
    </location>
</feature>
<feature type="binding site" evidence="18">
    <location>
        <begin position="108"/>
        <end position="110"/>
    </location>
    <ligand>
        <name>UDP-N-acetyl-alpha-D-glucosamine</name>
        <dbReference type="ChEBI" id="CHEBI:57705"/>
    </ligand>
</feature>
<proteinExistence type="inferred from homology"/>
<comment type="function">
    <text evidence="17 18">Catalyzes the last two sequential reactions in the de novo biosynthetic pathway for UDP-N-acetylglucosamine (UDP-GlcNAc). The C-terminal domain catalyzes the transfer of acetyl group from acetyl coenzyme A to glucosamine-1-phosphate (GlcN-1-P) to produce N-acetylglucosamine-1-phosphate (GlcNAc-1-P), which is converted into UDP-GlcNAc by the transfer of uridine 5-monophosphate (from uridine 5-triphosphate), a reaction catalyzed by the N-terminal domain.</text>
</comment>
<evidence type="ECO:0000256" key="17">
    <source>
        <dbReference type="ARBA" id="ARBA00049628"/>
    </source>
</evidence>
<dbReference type="NCBIfam" id="TIGR01173">
    <property type="entry name" value="glmU"/>
    <property type="match status" value="1"/>
</dbReference>
<evidence type="ECO:0000256" key="13">
    <source>
        <dbReference type="ARBA" id="ARBA00023315"/>
    </source>
</evidence>
<feature type="binding site" evidence="18">
    <location>
        <position position="387"/>
    </location>
    <ligand>
        <name>acetyl-CoA</name>
        <dbReference type="ChEBI" id="CHEBI:57288"/>
    </ligand>
</feature>
<dbReference type="SUPFAM" id="SSF51161">
    <property type="entry name" value="Trimeric LpxA-like enzymes"/>
    <property type="match status" value="1"/>
</dbReference>
<feature type="binding site" evidence="18">
    <location>
        <position position="147"/>
    </location>
    <ligand>
        <name>UDP-N-acetyl-alpha-D-glucosamine</name>
        <dbReference type="ChEBI" id="CHEBI:57705"/>
    </ligand>
</feature>
<keyword evidence="10 18" id="KW-0133">Cell shape</keyword>
<dbReference type="Gene3D" id="3.90.550.10">
    <property type="entry name" value="Spore Coat Polysaccharide Biosynthesis Protein SpsA, Chain A"/>
    <property type="match status" value="1"/>
</dbReference>
<comment type="pathway">
    <text evidence="18">Nucleotide-sugar biosynthesis; UDP-N-acetyl-alpha-D-glucosamine biosynthesis; N-acetyl-alpha-D-glucosamine 1-phosphate from alpha-D-glucosamine 6-phosphate (route II): step 2/2.</text>
</comment>
<dbReference type="GO" id="GO:0009252">
    <property type="term" value="P:peptidoglycan biosynthetic process"/>
    <property type="evidence" value="ECO:0007669"/>
    <property type="project" value="UniProtKB-UniRule"/>
</dbReference>
<feature type="binding site" evidence="18">
    <location>
        <position position="235"/>
    </location>
    <ligand>
        <name>Mg(2+)</name>
        <dbReference type="ChEBI" id="CHEBI:18420"/>
    </ligand>
</feature>
<evidence type="ECO:0000256" key="19">
    <source>
        <dbReference type="SAM" id="MobiDB-lite"/>
    </source>
</evidence>
<evidence type="ECO:0000256" key="12">
    <source>
        <dbReference type="ARBA" id="ARBA00023268"/>
    </source>
</evidence>
<evidence type="ECO:0000256" key="1">
    <source>
        <dbReference type="ARBA" id="ARBA00004496"/>
    </source>
</evidence>
<comment type="similarity">
    <text evidence="2 18">In the C-terminal section; belongs to the transferase hexapeptide repeat family.</text>
</comment>
<dbReference type="Gene3D" id="2.160.10.10">
    <property type="entry name" value="Hexapeptide repeat proteins"/>
    <property type="match status" value="1"/>
</dbReference>
<dbReference type="Pfam" id="PF00132">
    <property type="entry name" value="Hexapep"/>
    <property type="match status" value="1"/>
</dbReference>
<accession>A0AA46TJS5</accession>
<feature type="binding site" evidence="18">
    <location>
        <position position="235"/>
    </location>
    <ligand>
        <name>UDP-N-acetyl-alpha-D-glucosamine</name>
        <dbReference type="ChEBI" id="CHEBI:57705"/>
    </ligand>
</feature>
<dbReference type="GO" id="GO:0008360">
    <property type="term" value="P:regulation of cell shape"/>
    <property type="evidence" value="ECO:0007669"/>
    <property type="project" value="UniProtKB-KW"/>
</dbReference>
<dbReference type="InterPro" id="IPR005882">
    <property type="entry name" value="Bifunctional_GlmU"/>
</dbReference>
<evidence type="ECO:0000256" key="3">
    <source>
        <dbReference type="ARBA" id="ARBA00007947"/>
    </source>
</evidence>
<sequence>MSDVRPVTVIVLAAGAGTRMKSRTSKLLHPIGGRTLIGHALAAAEGIEPDRVVAVTGHDREQVEAHIAEIAPDAATAVQQEQNGTGHAVRCGLTALPEQPSGTVVVTYGDVPLLEAATVRAFVGDHQAGGRDVSVLTAEVDDPTGYGRIVRDSHGAVSRIVEQKDATDAERAIREINSGIFAFDAAYLVAALARIGTDNAQGEMYLTDVVEIARADERVVGAYVLDDVWQTEGVNNRVQLATLGAELNRRTLRRWMLDGVTVVDPDATWVDVTVRLAPDVTLLPGVQLHGATEVASGATIGPDTTLTDVTIGERAQVVRTHGSGAVIGAGATVGPFAYLRPGTSLGDGAKIGTYVETKQATIGDGAKVPHLSYVGDATVGDHTNIGAGTIFANYDGMNKHRTTVGRHCKTGSNNVFVAPVTIGDGAATGGGTTVRDDVPPGALAVSAGPQRNIDGWVFKRRAGTPAADAAGAAAAGSADVVHTDSAATSDEE</sequence>
<feature type="binding site" evidence="18">
    <location>
        <position position="340"/>
    </location>
    <ligand>
        <name>UDP-N-acetyl-alpha-D-glucosamine</name>
        <dbReference type="ChEBI" id="CHEBI:57705"/>
    </ligand>
</feature>
<evidence type="ECO:0000256" key="11">
    <source>
        <dbReference type="ARBA" id="ARBA00022984"/>
    </source>
</evidence>
<dbReference type="InterPro" id="IPR011004">
    <property type="entry name" value="Trimer_LpxA-like_sf"/>
</dbReference>